<gene>
    <name evidence="2" type="ORF">GCM10011348_37900</name>
</gene>
<dbReference type="SUPFAM" id="SSF50800">
    <property type="entry name" value="PK beta-barrel domain-like"/>
    <property type="match status" value="1"/>
</dbReference>
<protein>
    <submittedName>
        <fullName evidence="2">Molybdenum cofactor sulfurase</fullName>
    </submittedName>
</protein>
<dbReference type="PROSITE" id="PS51340">
    <property type="entry name" value="MOSC"/>
    <property type="match status" value="1"/>
</dbReference>
<dbReference type="RefSeq" id="WP_188862194.1">
    <property type="nucleotide sequence ID" value="NZ_BMLT01000011.1"/>
</dbReference>
<feature type="domain" description="MOSC" evidence="1">
    <location>
        <begin position="32"/>
        <end position="160"/>
    </location>
</feature>
<evidence type="ECO:0000313" key="3">
    <source>
        <dbReference type="Proteomes" id="UP000599578"/>
    </source>
</evidence>
<proteinExistence type="predicted"/>
<dbReference type="InterPro" id="IPR005302">
    <property type="entry name" value="MoCF_Sase_C"/>
</dbReference>
<keyword evidence="3" id="KW-1185">Reference proteome</keyword>
<name>A0A918DWF7_9GAMM</name>
<sequence length="172" mass="18513">MRGNMAKLLATLPQQGRLEQILVRPARDEAMLSLPQAEVVPGQGIVGDRFSGRLDSKRQVTLFQAEMLGVLASLLHVEFIDPRLLRRNLLVSGISLQALSGRRFRIGEVVLAGAGQCHPCSRMEKALGPGGFNAMRGIGGLCARVVEGGAIRVGDRVIALEDHEGVDTQPLQ</sequence>
<evidence type="ECO:0000259" key="1">
    <source>
        <dbReference type="PROSITE" id="PS51340"/>
    </source>
</evidence>
<dbReference type="Pfam" id="PF03473">
    <property type="entry name" value="MOSC"/>
    <property type="match status" value="1"/>
</dbReference>
<dbReference type="GO" id="GO:0030151">
    <property type="term" value="F:molybdenum ion binding"/>
    <property type="evidence" value="ECO:0007669"/>
    <property type="project" value="InterPro"/>
</dbReference>
<dbReference type="PANTHER" id="PTHR36930:SF1">
    <property type="entry name" value="MOSC DOMAIN-CONTAINING PROTEIN"/>
    <property type="match status" value="1"/>
</dbReference>
<dbReference type="EMBL" id="BMLT01000011">
    <property type="protein sequence ID" value="GGO86632.1"/>
    <property type="molecule type" value="Genomic_DNA"/>
</dbReference>
<reference evidence="2 3" key="1">
    <citation type="journal article" date="2014" name="Int. J. Syst. Evol. Microbiol.">
        <title>Complete genome sequence of Corynebacterium casei LMG S-19264T (=DSM 44701T), isolated from a smear-ripened cheese.</title>
        <authorList>
            <consortium name="US DOE Joint Genome Institute (JGI-PGF)"/>
            <person name="Walter F."/>
            <person name="Albersmeier A."/>
            <person name="Kalinowski J."/>
            <person name="Ruckert C."/>
        </authorList>
    </citation>
    <scope>NUCLEOTIDE SEQUENCE [LARGE SCALE GENOMIC DNA]</scope>
    <source>
        <strain evidence="2 3">CGMCC 1.7286</strain>
    </source>
</reference>
<organism evidence="2 3">
    <name type="scientific">Marinobacterium nitratireducens</name>
    <dbReference type="NCBI Taxonomy" id="518897"/>
    <lineage>
        <taxon>Bacteria</taxon>
        <taxon>Pseudomonadati</taxon>
        <taxon>Pseudomonadota</taxon>
        <taxon>Gammaproteobacteria</taxon>
        <taxon>Oceanospirillales</taxon>
        <taxon>Oceanospirillaceae</taxon>
        <taxon>Marinobacterium</taxon>
    </lineage>
</organism>
<dbReference type="Gene3D" id="2.40.33.20">
    <property type="entry name" value="PK beta-barrel domain-like"/>
    <property type="match status" value="1"/>
</dbReference>
<evidence type="ECO:0000313" key="2">
    <source>
        <dbReference type="EMBL" id="GGO86632.1"/>
    </source>
</evidence>
<dbReference type="Proteomes" id="UP000599578">
    <property type="component" value="Unassembled WGS sequence"/>
</dbReference>
<accession>A0A918DWF7</accession>
<dbReference type="PANTHER" id="PTHR36930">
    <property type="entry name" value="METAL-SULFUR CLUSTER BIOSYNTHESIS PROTEINS YUAD-RELATED"/>
    <property type="match status" value="1"/>
</dbReference>
<dbReference type="GO" id="GO:0030170">
    <property type="term" value="F:pyridoxal phosphate binding"/>
    <property type="evidence" value="ECO:0007669"/>
    <property type="project" value="InterPro"/>
</dbReference>
<dbReference type="InterPro" id="IPR011037">
    <property type="entry name" value="Pyrv_Knase-like_insert_dom_sf"/>
</dbReference>
<dbReference type="AlphaFoldDB" id="A0A918DWF7"/>
<comment type="caution">
    <text evidence="2">The sequence shown here is derived from an EMBL/GenBank/DDBJ whole genome shotgun (WGS) entry which is preliminary data.</text>
</comment>
<dbReference type="GO" id="GO:0003824">
    <property type="term" value="F:catalytic activity"/>
    <property type="evidence" value="ECO:0007669"/>
    <property type="project" value="InterPro"/>
</dbReference>
<dbReference type="InterPro" id="IPR052716">
    <property type="entry name" value="MOSC_domain"/>
</dbReference>